<feature type="compositionally biased region" description="Low complexity" evidence="1">
    <location>
        <begin position="55"/>
        <end position="74"/>
    </location>
</feature>
<feature type="region of interest" description="Disordered" evidence="1">
    <location>
        <begin position="305"/>
        <end position="383"/>
    </location>
</feature>
<name>A0AAV9XQ25_9PEZI</name>
<feature type="compositionally biased region" description="Polar residues" evidence="1">
    <location>
        <begin position="36"/>
        <end position="50"/>
    </location>
</feature>
<protein>
    <submittedName>
        <fullName evidence="2">Uncharacterized protein</fullName>
    </submittedName>
</protein>
<feature type="compositionally biased region" description="Pro residues" evidence="1">
    <location>
        <begin position="125"/>
        <end position="137"/>
    </location>
</feature>
<accession>A0AAV9XQ25</accession>
<feature type="region of interest" description="Disordered" evidence="1">
    <location>
        <begin position="86"/>
        <end position="139"/>
    </location>
</feature>
<sequence>MPPIKKLKTDKSSKDNSSVRPSTNPAGRTPACPHFQTRQGSLEPQGASSRRSAEPDPSTSDGKKSSTGIKKSGGSIKLPAFKWLSFDGAGDETRPSGSSQPGSKSGKAKASSSSTESSSSDDHPSTPPQPPRAPPHRPLTVTYPIVAENNQVILGVNQAAAVEDPDAITPAPPLLPEIDLDNEPNIEAGTSGRPIFGSNDRPRIGSRPILGPSPGSRIPINITDQPALNAHHHEMKFDKCGHLSGNHVECEETNPAACKYNADLTLRGFCQDCDGDTSVRTSLRRFGTWVSRTARSITRRGRIPVTGIFDQGGSGAAGSSSAAGGGGVGGGGGDGQGSRPLSRHAAQEEERQRRRSARGQTGSSVGAGGFDPTIQDDTESDKS</sequence>
<evidence type="ECO:0000256" key="1">
    <source>
        <dbReference type="SAM" id="MobiDB-lite"/>
    </source>
</evidence>
<feature type="compositionally biased region" description="Acidic residues" evidence="1">
    <location>
        <begin position="374"/>
        <end position="383"/>
    </location>
</feature>
<feature type="region of interest" description="Disordered" evidence="1">
    <location>
        <begin position="1"/>
        <end position="74"/>
    </location>
</feature>
<dbReference type="EMBL" id="JAVHJO010000001">
    <property type="protein sequence ID" value="KAK6544205.1"/>
    <property type="molecule type" value="Genomic_DNA"/>
</dbReference>
<feature type="compositionally biased region" description="Gly residues" evidence="1">
    <location>
        <begin position="323"/>
        <end position="336"/>
    </location>
</feature>
<gene>
    <name evidence="2" type="ORF">TWF694_000908</name>
</gene>
<evidence type="ECO:0000313" key="2">
    <source>
        <dbReference type="EMBL" id="KAK6544205.1"/>
    </source>
</evidence>
<reference evidence="2 3" key="1">
    <citation type="submission" date="2019-10" db="EMBL/GenBank/DDBJ databases">
        <authorList>
            <person name="Palmer J.M."/>
        </authorList>
    </citation>
    <scope>NUCLEOTIDE SEQUENCE [LARGE SCALE GENOMIC DNA]</scope>
    <source>
        <strain evidence="2 3">TWF694</strain>
    </source>
</reference>
<organism evidence="2 3">
    <name type="scientific">Orbilia ellipsospora</name>
    <dbReference type="NCBI Taxonomy" id="2528407"/>
    <lineage>
        <taxon>Eukaryota</taxon>
        <taxon>Fungi</taxon>
        <taxon>Dikarya</taxon>
        <taxon>Ascomycota</taxon>
        <taxon>Pezizomycotina</taxon>
        <taxon>Orbiliomycetes</taxon>
        <taxon>Orbiliales</taxon>
        <taxon>Orbiliaceae</taxon>
        <taxon>Orbilia</taxon>
    </lineage>
</organism>
<proteinExistence type="predicted"/>
<evidence type="ECO:0000313" key="3">
    <source>
        <dbReference type="Proteomes" id="UP001365542"/>
    </source>
</evidence>
<feature type="compositionally biased region" description="Polar residues" evidence="1">
    <location>
        <begin position="15"/>
        <end position="26"/>
    </location>
</feature>
<dbReference type="AlphaFoldDB" id="A0AAV9XQ25"/>
<dbReference type="Proteomes" id="UP001365542">
    <property type="component" value="Unassembled WGS sequence"/>
</dbReference>
<keyword evidence="3" id="KW-1185">Reference proteome</keyword>
<feature type="compositionally biased region" description="Low complexity" evidence="1">
    <location>
        <begin position="95"/>
        <end position="118"/>
    </location>
</feature>
<comment type="caution">
    <text evidence="2">The sequence shown here is derived from an EMBL/GenBank/DDBJ whole genome shotgun (WGS) entry which is preliminary data.</text>
</comment>